<dbReference type="GO" id="GO:0003677">
    <property type="term" value="F:DNA binding"/>
    <property type="evidence" value="ECO:0007669"/>
    <property type="project" value="InterPro"/>
</dbReference>
<keyword evidence="8" id="KW-1185">Reference proteome</keyword>
<dbReference type="RefSeq" id="WP_268609702.1">
    <property type="nucleotide sequence ID" value="NZ_CP113797.1"/>
</dbReference>
<evidence type="ECO:0000313" key="8">
    <source>
        <dbReference type="Proteomes" id="UP001163152"/>
    </source>
</evidence>
<evidence type="ECO:0000256" key="4">
    <source>
        <dbReference type="ARBA" id="ARBA00022691"/>
    </source>
</evidence>
<dbReference type="PANTHER" id="PTHR13370:SF24">
    <property type="entry name" value="TYPE III RESTRICTION-MODIFICATION ENZYME STYLTI MOD SUBUNIT"/>
    <property type="match status" value="1"/>
</dbReference>
<gene>
    <name evidence="7" type="ORF">OXH18_22385</name>
</gene>
<keyword evidence="2 7" id="KW-0489">Methyltransferase</keyword>
<comment type="similarity">
    <text evidence="1">Belongs to the N(4)/N(6)-methyltransferase family.</text>
</comment>
<dbReference type="Gene3D" id="3.40.50.150">
    <property type="entry name" value="Vaccinia Virus protein VP39"/>
    <property type="match status" value="1"/>
</dbReference>
<evidence type="ECO:0000256" key="5">
    <source>
        <dbReference type="SAM" id="MobiDB-lite"/>
    </source>
</evidence>
<feature type="region of interest" description="Disordered" evidence="5">
    <location>
        <begin position="256"/>
        <end position="278"/>
    </location>
</feature>
<dbReference type="InterPro" id="IPR002295">
    <property type="entry name" value="N4/N6-MTase_EcoPI_Mod-like"/>
</dbReference>
<dbReference type="Pfam" id="PF01555">
    <property type="entry name" value="N6_N4_Mtase"/>
    <property type="match status" value="1"/>
</dbReference>
<dbReference type="InterPro" id="IPR002941">
    <property type="entry name" value="DNA_methylase_N4/N6"/>
</dbReference>
<dbReference type="PRINTS" id="PR00506">
    <property type="entry name" value="D21N6MTFRASE"/>
</dbReference>
<dbReference type="SUPFAM" id="SSF53335">
    <property type="entry name" value="S-adenosyl-L-methionine-dependent methyltransferases"/>
    <property type="match status" value="1"/>
</dbReference>
<dbReference type="InterPro" id="IPR035986">
    <property type="entry name" value="PKD_dom_sf"/>
</dbReference>
<feature type="domain" description="DNA methylase N-4/N-6" evidence="6">
    <location>
        <begin position="102"/>
        <end position="404"/>
    </location>
</feature>
<protein>
    <submittedName>
        <fullName evidence="7">DNA methyltransferase</fullName>
    </submittedName>
</protein>
<dbReference type="Gene3D" id="2.60.40.10">
    <property type="entry name" value="Immunoglobulins"/>
    <property type="match status" value="1"/>
</dbReference>
<proteinExistence type="inferred from homology"/>
<dbReference type="REBASE" id="679312">
    <property type="entry name" value="M.Lsp174ORF22385P"/>
</dbReference>
<dbReference type="PANTHER" id="PTHR13370">
    <property type="entry name" value="RNA METHYLASE-RELATED"/>
    <property type="match status" value="1"/>
</dbReference>
<keyword evidence="4" id="KW-0949">S-adenosyl-L-methionine</keyword>
<dbReference type="Proteomes" id="UP001163152">
    <property type="component" value="Chromosome"/>
</dbReference>
<dbReference type="KEGG" id="tsin:OXH18_22385"/>
<reference evidence="7" key="1">
    <citation type="submission" date="2022-12" db="EMBL/GenBank/DDBJ databases">
        <title>Polyphasic identification of a Novel Hot-Spring Cyanobacterium Ocullathermofonsia sinensis gen nov. sp. nov. and Genomic Insights on its Adaptations to the Thermal Habitat.</title>
        <authorList>
            <person name="Daroch M."/>
            <person name="Tang J."/>
            <person name="Jiang Y."/>
        </authorList>
    </citation>
    <scope>NUCLEOTIDE SEQUENCE</scope>
    <source>
        <strain evidence="7">PKUAC-SCTA174</strain>
    </source>
</reference>
<evidence type="ECO:0000256" key="3">
    <source>
        <dbReference type="ARBA" id="ARBA00022679"/>
    </source>
</evidence>
<dbReference type="SUPFAM" id="SSF49299">
    <property type="entry name" value="PKD domain"/>
    <property type="match status" value="1"/>
</dbReference>
<dbReference type="InterPro" id="IPR029063">
    <property type="entry name" value="SAM-dependent_MTases_sf"/>
</dbReference>
<evidence type="ECO:0000256" key="1">
    <source>
        <dbReference type="ARBA" id="ARBA00006594"/>
    </source>
</evidence>
<dbReference type="PROSITE" id="PS00092">
    <property type="entry name" value="N6_MTASE"/>
    <property type="match status" value="1"/>
</dbReference>
<dbReference type="InterPro" id="IPR013783">
    <property type="entry name" value="Ig-like_fold"/>
</dbReference>
<sequence>MTQSPTYGPHNPHPLSQMRTELVWEGKYDEYGQRREVDIAGCAMPMQKIESIDEPRRAAAATGQLELFEQQNPRVDDFRNRLIWGDNKLVMASLLQEFKGKVDLIYIDPPFDVGADFSMSVAIGEEDSALKDQSLLEMVAYRDIWGKGRDSYLSMLYERLTLMKELLTENGSIYVHVGWQVSYLVRALLDDVFGGENLQSEIIWKRTTSHSDSKSFGNIHESIFYFSKSSEYIFNPQYTAYSDEYAETRYKHRDPDGRRFMDDNVTAPSHGSDSGRYEWKGKFPPRGRMWSYTKEKMEELEKQNKLYYTREGMPRIKRYLDEMPGLSVPSIWSDIYAINSQAQERISYVTQKPEALLDRIIQASSNEGDLVADFFCGSGTTGAVAERLGRRWLMCDLGRFAIHTSRKRMIELQRKLHSEGKPYRAFDVYNLGRYERQWWQKDRLQRADEEHRRVILEFFKAEVLTNPPSPLLHGRKAGAFCHVDGIDSMFTRDEAKQVAQAVAAAGGRECYCLAWEFEMDLHLLVNALVQELGVKLKLVQIPREIMEKNRKSPPPFLEVAVLAAEPVYRKATTEVVTTNQVRSEDFSSQTRTVDIKLTQFLPSLAEVPTKELEAIKERAIKSGFDFIDFWAVDFNWQPGKPFTHDWQDYRTRKDRSLKTISDAGYTYPAPGKYTACVKVVDTFGCDTSITVEVEV</sequence>
<dbReference type="AlphaFoldDB" id="A0A9E8ZBP5"/>
<evidence type="ECO:0000313" key="7">
    <source>
        <dbReference type="EMBL" id="WAL59887.1"/>
    </source>
</evidence>
<dbReference type="GO" id="GO:0005737">
    <property type="term" value="C:cytoplasm"/>
    <property type="evidence" value="ECO:0007669"/>
    <property type="project" value="TreeGrafter"/>
</dbReference>
<keyword evidence="3" id="KW-0808">Transferase</keyword>
<evidence type="ECO:0000259" key="6">
    <source>
        <dbReference type="Pfam" id="PF01555"/>
    </source>
</evidence>
<accession>A0A9E8ZBP5</accession>
<dbReference type="CDD" id="cd00146">
    <property type="entry name" value="PKD"/>
    <property type="match status" value="1"/>
</dbReference>
<evidence type="ECO:0000256" key="2">
    <source>
        <dbReference type="ARBA" id="ARBA00022603"/>
    </source>
</evidence>
<name>A0A9E8ZBP5_9CYAN</name>
<dbReference type="InterPro" id="IPR002052">
    <property type="entry name" value="DNA_methylase_N6_adenine_CS"/>
</dbReference>
<dbReference type="EMBL" id="CP113797">
    <property type="protein sequence ID" value="WAL59887.1"/>
    <property type="molecule type" value="Genomic_DNA"/>
</dbReference>
<dbReference type="GO" id="GO:0032259">
    <property type="term" value="P:methylation"/>
    <property type="evidence" value="ECO:0007669"/>
    <property type="project" value="UniProtKB-KW"/>
</dbReference>
<dbReference type="GO" id="GO:0008170">
    <property type="term" value="F:N-methyltransferase activity"/>
    <property type="evidence" value="ECO:0007669"/>
    <property type="project" value="InterPro"/>
</dbReference>
<organism evidence="7 8">
    <name type="scientific">Thermocoleostomius sinensis A174</name>
    <dbReference type="NCBI Taxonomy" id="2016057"/>
    <lineage>
        <taxon>Bacteria</taxon>
        <taxon>Bacillati</taxon>
        <taxon>Cyanobacteriota</taxon>
        <taxon>Cyanophyceae</taxon>
        <taxon>Oculatellales</taxon>
        <taxon>Oculatellaceae</taxon>
        <taxon>Thermocoleostomius</taxon>
    </lineage>
</organism>